<dbReference type="PANTHER" id="PTHR42879:SF2">
    <property type="entry name" value="3-OXOACYL-[ACYL-CARRIER-PROTEIN] REDUCTASE FABG"/>
    <property type="match status" value="1"/>
</dbReference>
<evidence type="ECO:0000256" key="2">
    <source>
        <dbReference type="ARBA" id="ARBA00023002"/>
    </source>
</evidence>
<keyword evidence="2" id="KW-0560">Oxidoreductase</keyword>
<dbReference type="GO" id="GO:0016491">
    <property type="term" value="F:oxidoreductase activity"/>
    <property type="evidence" value="ECO:0007669"/>
    <property type="project" value="UniProtKB-KW"/>
</dbReference>
<keyword evidence="4" id="KW-1185">Reference proteome</keyword>
<dbReference type="FunFam" id="3.40.50.720:FF:000173">
    <property type="entry name" value="3-oxoacyl-[acyl-carrier protein] reductase"/>
    <property type="match status" value="1"/>
</dbReference>
<gene>
    <name evidence="3" type="ORF">H7313_11230</name>
</gene>
<dbReference type="Proteomes" id="UP000587396">
    <property type="component" value="Unassembled WGS sequence"/>
</dbReference>
<dbReference type="InterPro" id="IPR002347">
    <property type="entry name" value="SDR_fam"/>
</dbReference>
<dbReference type="SUPFAM" id="SSF51735">
    <property type="entry name" value="NAD(P)-binding Rossmann-fold domains"/>
    <property type="match status" value="1"/>
</dbReference>
<dbReference type="InterPro" id="IPR036291">
    <property type="entry name" value="NAD(P)-bd_dom_sf"/>
</dbReference>
<dbReference type="AlphaFoldDB" id="A0A842JL38"/>
<name>A0A842JL38_9ACTN</name>
<dbReference type="RefSeq" id="WP_185905673.1">
    <property type="nucleotide sequence ID" value="NZ_JACMSE010000008.1"/>
</dbReference>
<accession>A0A842JL38</accession>
<comment type="similarity">
    <text evidence="1">Belongs to the short-chain dehydrogenases/reductases (SDR) family.</text>
</comment>
<organism evidence="3 4">
    <name type="scientific">Gordonibacter massiliensis</name>
    <name type="common">ex Traore et al. 2017</name>
    <dbReference type="NCBI Taxonomy" id="1841863"/>
    <lineage>
        <taxon>Bacteria</taxon>
        <taxon>Bacillati</taxon>
        <taxon>Actinomycetota</taxon>
        <taxon>Coriobacteriia</taxon>
        <taxon>Eggerthellales</taxon>
        <taxon>Eggerthellaceae</taxon>
        <taxon>Gordonibacter</taxon>
    </lineage>
</organism>
<dbReference type="Gene3D" id="3.40.50.720">
    <property type="entry name" value="NAD(P)-binding Rossmann-like Domain"/>
    <property type="match status" value="1"/>
</dbReference>
<evidence type="ECO:0000313" key="3">
    <source>
        <dbReference type="EMBL" id="MBC2889909.1"/>
    </source>
</evidence>
<evidence type="ECO:0000256" key="1">
    <source>
        <dbReference type="ARBA" id="ARBA00006484"/>
    </source>
</evidence>
<proteinExistence type="inferred from homology"/>
<dbReference type="PRINTS" id="PR00080">
    <property type="entry name" value="SDRFAMILY"/>
</dbReference>
<sequence>MERLLEGRSIIVTGARRGIGRATVRECAACGADVWACARGEDDGFAEEMGLLASMHGVRIDPVFFDLRDRETTAAAVRAMASGRGRCPADGLANVAGIVRNAIFQMTGASEMEEVLEVDFLAQMRVAQTVARAMQRRGRGSIVNVSSFVALDGNEGQLAYASAKGAIATATKVLAKELAGDGVRVNAVAPGLIDTRMAWDLPEGKREVLIEKTPLGRIGSPEEVASVIAFLLSDKASYITGQVIRVDGGIGS</sequence>
<comment type="caution">
    <text evidence="3">The sequence shown here is derived from an EMBL/GenBank/DDBJ whole genome shotgun (WGS) entry which is preliminary data.</text>
</comment>
<dbReference type="EMBL" id="JACMSE010000008">
    <property type="protein sequence ID" value="MBC2889909.1"/>
    <property type="molecule type" value="Genomic_DNA"/>
</dbReference>
<dbReference type="Pfam" id="PF13561">
    <property type="entry name" value="adh_short_C2"/>
    <property type="match status" value="1"/>
</dbReference>
<reference evidence="3 4" key="1">
    <citation type="submission" date="2020-08" db="EMBL/GenBank/DDBJ databases">
        <authorList>
            <person name="Liu C."/>
            <person name="Sun Q."/>
        </authorList>
    </citation>
    <scope>NUCLEOTIDE SEQUENCE [LARGE SCALE GENOMIC DNA]</scope>
    <source>
        <strain evidence="3 4">N22</strain>
    </source>
</reference>
<protein>
    <submittedName>
        <fullName evidence="3">SDR family oxidoreductase</fullName>
    </submittedName>
</protein>
<dbReference type="PRINTS" id="PR00081">
    <property type="entry name" value="GDHRDH"/>
</dbReference>
<dbReference type="InterPro" id="IPR050259">
    <property type="entry name" value="SDR"/>
</dbReference>
<evidence type="ECO:0000313" key="4">
    <source>
        <dbReference type="Proteomes" id="UP000587396"/>
    </source>
</evidence>
<dbReference type="PANTHER" id="PTHR42879">
    <property type="entry name" value="3-OXOACYL-(ACYL-CARRIER-PROTEIN) REDUCTASE"/>
    <property type="match status" value="1"/>
</dbReference>